<accession>A0A0S8JYQ1</accession>
<evidence type="ECO:0000313" key="3">
    <source>
        <dbReference type="Proteomes" id="UP000050975"/>
    </source>
</evidence>
<dbReference type="InterPro" id="IPR034015">
    <property type="entry name" value="M1_LTA4H"/>
</dbReference>
<evidence type="ECO:0000313" key="2">
    <source>
        <dbReference type="EMBL" id="KPL14889.1"/>
    </source>
</evidence>
<dbReference type="AlphaFoldDB" id="A0A0S8JYQ1"/>
<dbReference type="Gene3D" id="1.10.390.10">
    <property type="entry name" value="Neutral Protease Domain 2"/>
    <property type="match status" value="1"/>
</dbReference>
<comment type="caution">
    <text evidence="2">The sequence shown here is derived from an EMBL/GenBank/DDBJ whole genome shotgun (WGS) entry which is preliminary data.</text>
</comment>
<gene>
    <name evidence="2" type="ORF">AMJ74_02555</name>
</gene>
<dbReference type="SUPFAM" id="SSF55486">
    <property type="entry name" value="Metalloproteases ('zincins'), catalytic domain"/>
    <property type="match status" value="1"/>
</dbReference>
<dbReference type="PANTHER" id="PTHR45726:SF3">
    <property type="entry name" value="LEUKOTRIENE A-4 HYDROLASE"/>
    <property type="match status" value="1"/>
</dbReference>
<dbReference type="EMBL" id="LJVE01000031">
    <property type="protein sequence ID" value="KPL14889.1"/>
    <property type="molecule type" value="Genomic_DNA"/>
</dbReference>
<feature type="domain" description="Peptidase M1 membrane alanine aminopeptidase" evidence="1">
    <location>
        <begin position="317"/>
        <end position="470"/>
    </location>
</feature>
<proteinExistence type="predicted"/>
<dbReference type="PANTHER" id="PTHR45726">
    <property type="entry name" value="LEUKOTRIENE A-4 HYDROLASE"/>
    <property type="match status" value="1"/>
</dbReference>
<dbReference type="GO" id="GO:0008270">
    <property type="term" value="F:zinc ion binding"/>
    <property type="evidence" value="ECO:0007669"/>
    <property type="project" value="InterPro"/>
</dbReference>
<dbReference type="Pfam" id="PF01433">
    <property type="entry name" value="Peptidase_M1"/>
    <property type="match status" value="1"/>
</dbReference>
<dbReference type="CDD" id="cd09604">
    <property type="entry name" value="M1_APN_like"/>
    <property type="match status" value="1"/>
</dbReference>
<protein>
    <recommendedName>
        <fullName evidence="1">Peptidase M1 membrane alanine aminopeptidase domain-containing protein</fullName>
    </recommendedName>
</protein>
<dbReference type="InterPro" id="IPR027268">
    <property type="entry name" value="Peptidase_M4/M1_CTD_sf"/>
</dbReference>
<organism evidence="2 3">
    <name type="scientific">candidate division WOR_3 bacterium SM1_77</name>
    <dbReference type="NCBI Taxonomy" id="1703778"/>
    <lineage>
        <taxon>Bacteria</taxon>
        <taxon>Bacteria division WOR-3</taxon>
    </lineage>
</organism>
<evidence type="ECO:0000259" key="1">
    <source>
        <dbReference type="Pfam" id="PF01433"/>
    </source>
</evidence>
<dbReference type="GO" id="GO:0008237">
    <property type="term" value="F:metallopeptidase activity"/>
    <property type="evidence" value="ECO:0007669"/>
    <property type="project" value="InterPro"/>
</dbReference>
<dbReference type="InterPro" id="IPR014782">
    <property type="entry name" value="Peptidase_M1_dom"/>
</dbReference>
<sequence length="898" mass="102965">MSYEINGYLDTHGHSLTATEHLTYHNNSPNSLDTLYLHLYANAYRDRETYYAREAYETGDERYTKAKPEERGYIDVMGILSGDVPLYYQIDETIVAVSLNQLLKTGDSLVMEIEFYVKIPKEFPGFGYWPEHYEMTQWYPKICVFDEGGWHFDQLHPLGGTYGEFATYDVIIDLPGEYVVAGTGKPIDPLEIQLLDTLITTGRKLRRDERKTVHFRAENVHDFAWVADASFNVEQCRFAGIPVLIYSRDQNDRRAAGVAKYAGDVLTRYNRWFGHYPYENLSIVDGFYGGHAVYPQMILLGFSEDQFTRLFESELASDIGKQWFSGVVGPNMCGDAWLGGGFATYAAVRYMEDKYGDANTLIKAPFFPPLSLRYVHRLYYYVIQTNQLEKPVSTAASEYADVPISYQNSAVSKPTLFLFSLEKILGRDTFDQILQEYFRAYNFKHVASDDFINMCEKVGKRGLTQLFDSFLHTTEFCDWRVNSVKDNKIEIENAGDLKIPVNVYVTTESSEHVFPLNAQNKKHTIMIPHDSGDVIKVAIDSTEYTLDPNYWNNYVPRKVSVRPIFDFDWPSLSTYQVLWTPYLWYDSYDGITAGFYLFGDNFADFDFVRGGYQITAGYTYGFKSGRHYPLLNYQTPVLFEDGKRVRIRFTGSRSRGGDNVSIGICSNIGRPFTRQPQVSIINMFSYNDLSTYSGLDSIDWDLGRNVVFENDLKFRHSDLSVGMGLSLAHHALGSEWKYLRMTLEAQRSFSFVVPFKVRLFVGKIFGEAPTQKRLFLSGALRANLLASLLFGQSGTYSPQERIHIPGDGNMRGYQTLHIKSDQMYILNLEFPTRTLIRVFTDIGYYDKFAFDAGVCLAIGSETFPFLPLYGLSISTNFPLYSYIEGEPWKFRWSFGFSL</sequence>
<name>A0A0S8JYQ1_UNCW3</name>
<dbReference type="Proteomes" id="UP000050975">
    <property type="component" value="Unassembled WGS sequence"/>
</dbReference>
<reference evidence="2 3" key="1">
    <citation type="journal article" date="2015" name="Microbiome">
        <title>Genomic resolution of linkages in carbon, nitrogen, and sulfur cycling among widespread estuary sediment bacteria.</title>
        <authorList>
            <person name="Baker B.J."/>
            <person name="Lazar C.S."/>
            <person name="Teske A.P."/>
            <person name="Dick G.J."/>
        </authorList>
    </citation>
    <scope>NUCLEOTIDE SEQUENCE [LARGE SCALE GENOMIC DNA]</scope>
    <source>
        <strain evidence="2">SM1_77</strain>
    </source>
</reference>